<proteinExistence type="predicted"/>
<feature type="coiled-coil region" evidence="1">
    <location>
        <begin position="321"/>
        <end position="348"/>
    </location>
</feature>
<gene>
    <name evidence="3" type="ORF">SNE40_021725</name>
</gene>
<dbReference type="PANTHER" id="PTHR12155:SF48">
    <property type="entry name" value="RRM DOMAIN-CONTAINING PROTEIN"/>
    <property type="match status" value="1"/>
</dbReference>
<dbReference type="Proteomes" id="UP001347796">
    <property type="component" value="Unassembled WGS sequence"/>
</dbReference>
<dbReference type="InterPro" id="IPR029684">
    <property type="entry name" value="Schlafen"/>
</dbReference>
<dbReference type="Pfam" id="PF04326">
    <property type="entry name" value="SLFN_AlbA_2"/>
    <property type="match status" value="1"/>
</dbReference>
<name>A0AAN8G8B5_PATCE</name>
<comment type="caution">
    <text evidence="3">The sequence shown here is derived from an EMBL/GenBank/DDBJ whole genome shotgun (WGS) entry which is preliminary data.</text>
</comment>
<keyword evidence="4" id="KW-1185">Reference proteome</keyword>
<feature type="domain" description="Schlafen AlbA-2" evidence="2">
    <location>
        <begin position="169"/>
        <end position="300"/>
    </location>
</feature>
<evidence type="ECO:0000313" key="3">
    <source>
        <dbReference type="EMBL" id="KAK6167773.1"/>
    </source>
</evidence>
<dbReference type="InterPro" id="IPR038461">
    <property type="entry name" value="Schlafen_AlbA_2_dom_sf"/>
</dbReference>
<organism evidence="3 4">
    <name type="scientific">Patella caerulea</name>
    <name type="common">Rayed Mediterranean limpet</name>
    <dbReference type="NCBI Taxonomy" id="87958"/>
    <lineage>
        <taxon>Eukaryota</taxon>
        <taxon>Metazoa</taxon>
        <taxon>Spiralia</taxon>
        <taxon>Lophotrochozoa</taxon>
        <taxon>Mollusca</taxon>
        <taxon>Gastropoda</taxon>
        <taxon>Patellogastropoda</taxon>
        <taxon>Patelloidea</taxon>
        <taxon>Patellidae</taxon>
        <taxon>Patella</taxon>
    </lineage>
</organism>
<dbReference type="EMBL" id="JAZGQO010000018">
    <property type="protein sequence ID" value="KAK6167773.1"/>
    <property type="molecule type" value="Genomic_DNA"/>
</dbReference>
<accession>A0AAN8G8B5</accession>
<evidence type="ECO:0000313" key="4">
    <source>
        <dbReference type="Proteomes" id="UP001347796"/>
    </source>
</evidence>
<sequence>MKKGKLKELINQMIYELNVKIPKSRTRVIEQKSKTFAFVNFDDSQTLDYVLYHLHSEESRRKVNFDFYSISQCLKDFYITRQKNNNNSPRVQPKDKINDRNIDYSNNGLQLQGQEKSTVEAGTSISSLTKSSGSHIAKGRSLDAATSVSGLTPSVTGKFYRLNDKLGNETRNVEFKEGRGNYKHSVLNEHVGKYVCGFINSLEGGTLFVGVNDKGLIQGVICSQQEEDCLRLKIDQAIKQIDPSIFPQMYSVSFIPVLNNGTFSDNLKVIEVNVHPSEPHDELYEFKGSVYVRRDGSIQSLKPKDIKAWAKKKAADDLATNRSVKEQLDDMTSRLQELQTHIKETKEKKSTICLLL</sequence>
<dbReference type="InterPro" id="IPR007421">
    <property type="entry name" value="Schlafen_AlbA_2_dom"/>
</dbReference>
<dbReference type="Gene3D" id="3.30.950.30">
    <property type="entry name" value="Schlafen, AAA domain"/>
    <property type="match status" value="1"/>
</dbReference>
<dbReference type="PANTHER" id="PTHR12155">
    <property type="entry name" value="SCHLAFEN"/>
    <property type="match status" value="1"/>
</dbReference>
<keyword evidence="1" id="KW-0175">Coiled coil</keyword>
<protein>
    <recommendedName>
        <fullName evidence="2">Schlafen AlbA-2 domain-containing protein</fullName>
    </recommendedName>
</protein>
<evidence type="ECO:0000259" key="2">
    <source>
        <dbReference type="Pfam" id="PF04326"/>
    </source>
</evidence>
<reference evidence="3 4" key="1">
    <citation type="submission" date="2024-01" db="EMBL/GenBank/DDBJ databases">
        <title>The genome of the rayed Mediterranean limpet Patella caerulea (Linnaeus, 1758).</title>
        <authorList>
            <person name="Anh-Thu Weber A."/>
            <person name="Halstead-Nussloch G."/>
        </authorList>
    </citation>
    <scope>NUCLEOTIDE SEQUENCE [LARGE SCALE GENOMIC DNA]</scope>
    <source>
        <strain evidence="3">AATW-2023a</strain>
        <tissue evidence="3">Whole specimen</tissue>
    </source>
</reference>
<dbReference type="AlphaFoldDB" id="A0AAN8G8B5"/>
<evidence type="ECO:0000256" key="1">
    <source>
        <dbReference type="SAM" id="Coils"/>
    </source>
</evidence>